<dbReference type="InterPro" id="IPR016024">
    <property type="entry name" value="ARM-type_fold"/>
</dbReference>
<evidence type="ECO:0000256" key="1">
    <source>
        <dbReference type="SAM" id="MobiDB-lite"/>
    </source>
</evidence>
<dbReference type="SUPFAM" id="SSF48371">
    <property type="entry name" value="ARM repeat"/>
    <property type="match status" value="1"/>
</dbReference>
<dbReference type="Proteomes" id="UP000325577">
    <property type="component" value="Linkage Group LG16"/>
</dbReference>
<accession>A0A5J5B0R1</accession>
<sequence length="128" mass="13713">MMQGLHHQQQQLAALLSVALPKDDSSSSSSTRSEEDESSRLGAINSLHRSILYPPNSLLVTHSASFLAQGFSQLLSDKLYSVRQAAATAYGALCSVLSSIPISTSGRQNHVMLGSLVDRFINWALAVA</sequence>
<dbReference type="OrthoDB" id="10065496at2759"/>
<protein>
    <submittedName>
        <fullName evidence="2">Uncharacterized protein</fullName>
    </submittedName>
</protein>
<dbReference type="AlphaFoldDB" id="A0A5J5B0R1"/>
<name>A0A5J5B0R1_9ASTE</name>
<evidence type="ECO:0000313" key="3">
    <source>
        <dbReference type="Proteomes" id="UP000325577"/>
    </source>
</evidence>
<gene>
    <name evidence="2" type="ORF">F0562_028626</name>
</gene>
<dbReference type="EMBL" id="CM018039">
    <property type="protein sequence ID" value="KAA8536148.1"/>
    <property type="molecule type" value="Genomic_DNA"/>
</dbReference>
<keyword evidence="3" id="KW-1185">Reference proteome</keyword>
<organism evidence="2 3">
    <name type="scientific">Nyssa sinensis</name>
    <dbReference type="NCBI Taxonomy" id="561372"/>
    <lineage>
        <taxon>Eukaryota</taxon>
        <taxon>Viridiplantae</taxon>
        <taxon>Streptophyta</taxon>
        <taxon>Embryophyta</taxon>
        <taxon>Tracheophyta</taxon>
        <taxon>Spermatophyta</taxon>
        <taxon>Magnoliopsida</taxon>
        <taxon>eudicotyledons</taxon>
        <taxon>Gunneridae</taxon>
        <taxon>Pentapetalae</taxon>
        <taxon>asterids</taxon>
        <taxon>Cornales</taxon>
        <taxon>Nyssaceae</taxon>
        <taxon>Nyssa</taxon>
    </lineage>
</organism>
<proteinExistence type="predicted"/>
<feature type="region of interest" description="Disordered" evidence="1">
    <location>
        <begin position="21"/>
        <end position="41"/>
    </location>
</feature>
<evidence type="ECO:0000313" key="2">
    <source>
        <dbReference type="EMBL" id="KAA8536148.1"/>
    </source>
</evidence>
<reference evidence="2 3" key="1">
    <citation type="submission" date="2019-09" db="EMBL/GenBank/DDBJ databases">
        <title>A chromosome-level genome assembly of the Chinese tupelo Nyssa sinensis.</title>
        <authorList>
            <person name="Yang X."/>
            <person name="Kang M."/>
            <person name="Yang Y."/>
            <person name="Xiong H."/>
            <person name="Wang M."/>
            <person name="Zhang Z."/>
            <person name="Wang Z."/>
            <person name="Wu H."/>
            <person name="Ma T."/>
            <person name="Liu J."/>
            <person name="Xi Z."/>
        </authorList>
    </citation>
    <scope>NUCLEOTIDE SEQUENCE [LARGE SCALE GENOMIC DNA]</scope>
    <source>
        <strain evidence="2">J267</strain>
        <tissue evidence="2">Leaf</tissue>
    </source>
</reference>